<proteinExistence type="predicted"/>
<feature type="non-terminal residue" evidence="1">
    <location>
        <position position="1"/>
    </location>
</feature>
<gene>
    <name evidence="1" type="ORF">S12H4_58234</name>
</gene>
<accession>X1VZA2</accession>
<dbReference type="EMBL" id="BARW01037786">
    <property type="protein sequence ID" value="GAJ18100.1"/>
    <property type="molecule type" value="Genomic_DNA"/>
</dbReference>
<sequence length="35" mass="4151">VTIVNNNKLTSEVKEIDKRRIQRKDKGNINKVSRR</sequence>
<protein>
    <submittedName>
        <fullName evidence="1">Uncharacterized protein</fullName>
    </submittedName>
</protein>
<organism evidence="1">
    <name type="scientific">marine sediment metagenome</name>
    <dbReference type="NCBI Taxonomy" id="412755"/>
    <lineage>
        <taxon>unclassified sequences</taxon>
        <taxon>metagenomes</taxon>
        <taxon>ecological metagenomes</taxon>
    </lineage>
</organism>
<evidence type="ECO:0000313" key="1">
    <source>
        <dbReference type="EMBL" id="GAJ18100.1"/>
    </source>
</evidence>
<reference evidence="1" key="1">
    <citation type="journal article" date="2014" name="Front. Microbiol.">
        <title>High frequency of phylogenetically diverse reductive dehalogenase-homologous genes in deep subseafloor sedimentary metagenomes.</title>
        <authorList>
            <person name="Kawai M."/>
            <person name="Futagami T."/>
            <person name="Toyoda A."/>
            <person name="Takaki Y."/>
            <person name="Nishi S."/>
            <person name="Hori S."/>
            <person name="Arai W."/>
            <person name="Tsubouchi T."/>
            <person name="Morono Y."/>
            <person name="Uchiyama I."/>
            <person name="Ito T."/>
            <person name="Fujiyama A."/>
            <person name="Inagaki F."/>
            <person name="Takami H."/>
        </authorList>
    </citation>
    <scope>NUCLEOTIDE SEQUENCE</scope>
    <source>
        <strain evidence="1">Expedition CK06-06</strain>
    </source>
</reference>
<comment type="caution">
    <text evidence="1">The sequence shown here is derived from an EMBL/GenBank/DDBJ whole genome shotgun (WGS) entry which is preliminary data.</text>
</comment>
<dbReference type="AlphaFoldDB" id="X1VZA2"/>
<name>X1VZA2_9ZZZZ</name>